<dbReference type="SMART" id="SM00267">
    <property type="entry name" value="GGDEF"/>
    <property type="match status" value="1"/>
</dbReference>
<dbReference type="PANTHER" id="PTHR45138">
    <property type="entry name" value="REGULATORY COMPONENTS OF SENSORY TRANSDUCTION SYSTEM"/>
    <property type="match status" value="1"/>
</dbReference>
<dbReference type="InterPro" id="IPR000160">
    <property type="entry name" value="GGDEF_dom"/>
</dbReference>
<evidence type="ECO:0000313" key="4">
    <source>
        <dbReference type="Proteomes" id="UP000622687"/>
    </source>
</evidence>
<dbReference type="GO" id="GO:1902201">
    <property type="term" value="P:negative regulation of bacterial-type flagellum-dependent cell motility"/>
    <property type="evidence" value="ECO:0007669"/>
    <property type="project" value="TreeGrafter"/>
</dbReference>
<dbReference type="PANTHER" id="PTHR45138:SF9">
    <property type="entry name" value="DIGUANYLATE CYCLASE DGCM-RELATED"/>
    <property type="match status" value="1"/>
</dbReference>
<accession>A0A934HTF5</accession>
<dbReference type="InterPro" id="IPR043128">
    <property type="entry name" value="Rev_trsase/Diguanyl_cyclase"/>
</dbReference>
<name>A0A934HTF5_9CLOT</name>
<dbReference type="Proteomes" id="UP000622687">
    <property type="component" value="Unassembled WGS sequence"/>
</dbReference>
<sequence length="227" mass="26185">MNRFFIKFVPYIITISVLVLHVIGYLLTVNLEKHHYFLIWSFIALIDMAFAFRCGKLIQRLHKGVYEDALTKVNNRGFFYLKMNEELEKLKKKKSVVSLLMIDIDNFKVINDTYGHVIGDKLVTQLANVLSLNIRKGDSIIRWGGDEFAIILPETSQEYAYNTAERIRQIIEEYMFCFNSIAIKITISIGIASIKEELSIDTFVDLADCALYKAKQTKNTVINLNNL</sequence>
<keyword evidence="1" id="KW-1133">Transmembrane helix</keyword>
<keyword evidence="1" id="KW-0812">Transmembrane</keyword>
<dbReference type="RefSeq" id="WP_211141008.1">
    <property type="nucleotide sequence ID" value="NZ_JAEEGB010000003.1"/>
</dbReference>
<dbReference type="InterPro" id="IPR029787">
    <property type="entry name" value="Nucleotide_cyclase"/>
</dbReference>
<dbReference type="InterPro" id="IPR050469">
    <property type="entry name" value="Diguanylate_Cyclase"/>
</dbReference>
<evidence type="ECO:0000256" key="1">
    <source>
        <dbReference type="SAM" id="Phobius"/>
    </source>
</evidence>
<dbReference type="GO" id="GO:0005886">
    <property type="term" value="C:plasma membrane"/>
    <property type="evidence" value="ECO:0007669"/>
    <property type="project" value="TreeGrafter"/>
</dbReference>
<dbReference type="NCBIfam" id="TIGR00254">
    <property type="entry name" value="GGDEF"/>
    <property type="match status" value="1"/>
</dbReference>
<keyword evidence="1" id="KW-0472">Membrane</keyword>
<evidence type="ECO:0000313" key="3">
    <source>
        <dbReference type="EMBL" id="MBI6871564.1"/>
    </source>
</evidence>
<dbReference type="GO" id="GO:0043709">
    <property type="term" value="P:cell adhesion involved in single-species biofilm formation"/>
    <property type="evidence" value="ECO:0007669"/>
    <property type="project" value="TreeGrafter"/>
</dbReference>
<dbReference type="Pfam" id="PF00990">
    <property type="entry name" value="GGDEF"/>
    <property type="match status" value="1"/>
</dbReference>
<protein>
    <submittedName>
        <fullName evidence="3">GGDEF domain-containing protein</fullName>
    </submittedName>
</protein>
<organism evidence="3 4">
    <name type="scientific">Clostridium aciditolerans</name>
    <dbReference type="NCBI Taxonomy" id="339861"/>
    <lineage>
        <taxon>Bacteria</taxon>
        <taxon>Bacillati</taxon>
        <taxon>Bacillota</taxon>
        <taxon>Clostridia</taxon>
        <taxon>Eubacteriales</taxon>
        <taxon>Clostridiaceae</taxon>
        <taxon>Clostridium</taxon>
    </lineage>
</organism>
<dbReference type="FunFam" id="3.30.70.270:FF:000001">
    <property type="entry name" value="Diguanylate cyclase domain protein"/>
    <property type="match status" value="1"/>
</dbReference>
<dbReference type="PROSITE" id="PS50887">
    <property type="entry name" value="GGDEF"/>
    <property type="match status" value="1"/>
</dbReference>
<feature type="transmembrane region" description="Helical" evidence="1">
    <location>
        <begin position="34"/>
        <end position="52"/>
    </location>
</feature>
<evidence type="ECO:0000259" key="2">
    <source>
        <dbReference type="PROSITE" id="PS50887"/>
    </source>
</evidence>
<dbReference type="GO" id="GO:0052621">
    <property type="term" value="F:diguanylate cyclase activity"/>
    <property type="evidence" value="ECO:0007669"/>
    <property type="project" value="TreeGrafter"/>
</dbReference>
<dbReference type="CDD" id="cd01949">
    <property type="entry name" value="GGDEF"/>
    <property type="match status" value="1"/>
</dbReference>
<keyword evidence="4" id="KW-1185">Reference proteome</keyword>
<dbReference type="SUPFAM" id="SSF55073">
    <property type="entry name" value="Nucleotide cyclase"/>
    <property type="match status" value="1"/>
</dbReference>
<feature type="transmembrane region" description="Helical" evidence="1">
    <location>
        <begin position="9"/>
        <end position="28"/>
    </location>
</feature>
<feature type="domain" description="GGDEF" evidence="2">
    <location>
        <begin position="95"/>
        <end position="226"/>
    </location>
</feature>
<dbReference type="Gene3D" id="3.30.70.270">
    <property type="match status" value="1"/>
</dbReference>
<dbReference type="AlphaFoldDB" id="A0A934HTF5"/>
<gene>
    <name evidence="3" type="ORF">I6U51_02440</name>
</gene>
<dbReference type="EMBL" id="JAEEGB010000003">
    <property type="protein sequence ID" value="MBI6871564.1"/>
    <property type="molecule type" value="Genomic_DNA"/>
</dbReference>
<proteinExistence type="predicted"/>
<reference evidence="3" key="1">
    <citation type="submission" date="2020-12" db="EMBL/GenBank/DDBJ databases">
        <title>Clostridium thailandense sp. nov., a novel acetogenic bacterium isolated from peat land soil in Thailand.</title>
        <authorList>
            <person name="Chaikitkaew S."/>
            <person name="Birkeland N.K."/>
        </authorList>
    </citation>
    <scope>NUCLEOTIDE SEQUENCE</scope>
    <source>
        <strain evidence="3">DSM 17425</strain>
    </source>
</reference>
<comment type="caution">
    <text evidence="3">The sequence shown here is derived from an EMBL/GenBank/DDBJ whole genome shotgun (WGS) entry which is preliminary data.</text>
</comment>